<dbReference type="InterPro" id="IPR036156">
    <property type="entry name" value="Beta-gal/glucu_dom_sf"/>
</dbReference>
<organism evidence="9 10">
    <name type="scientific">Paraflavisolibacter caeni</name>
    <dbReference type="NCBI Taxonomy" id="2982496"/>
    <lineage>
        <taxon>Bacteria</taxon>
        <taxon>Pseudomonadati</taxon>
        <taxon>Bacteroidota</taxon>
        <taxon>Chitinophagia</taxon>
        <taxon>Chitinophagales</taxon>
        <taxon>Chitinophagaceae</taxon>
        <taxon>Paraflavisolibacter</taxon>
    </lineage>
</organism>
<dbReference type="Gene3D" id="3.20.20.80">
    <property type="entry name" value="Glycosidases"/>
    <property type="match status" value="1"/>
</dbReference>
<dbReference type="PANTHER" id="PTHR42732">
    <property type="entry name" value="BETA-GALACTOSIDASE"/>
    <property type="match status" value="1"/>
</dbReference>
<dbReference type="InterPro" id="IPR040605">
    <property type="entry name" value="Glyco_hydro2_dom5"/>
</dbReference>
<dbReference type="SUPFAM" id="SSF49785">
    <property type="entry name" value="Galactose-binding domain-like"/>
    <property type="match status" value="1"/>
</dbReference>
<keyword evidence="2" id="KW-0378">Hydrolase</keyword>
<proteinExistence type="inferred from homology"/>
<sequence>MKLRNIASIIVLSFISLCTRAQGRVVLFDENWLFHRGSAQGAENPLFNDVKWRKLDLPHDWSIEDIPGTRSPFDSTAISQANGGFTQGGTGWYRKHFVLPQSQKGKRFIIQFDGIYMNADVWLNGKSLGKHPYGYTSFWYDITDRLKFGEENIIAVRVRNEGENSRWYSGSGIYRHVWLKTTEPIHVAQWGTFITTPEVTAGVAKVNIKTKVENKTGKINEVKIRTRLVHKSGAEVAFSEERQRIDSFASFEFNQNIEVKKPELWSTEHPNLYTAVTEVYLDNQLTDQETTAFGIRSISFDPVNGFRLNGKTMKLKGGCVHHDNGILGARAYDRAEERKIELLKNAGFNAIRCAHNPPSPAFLDACDRLGMLVIDEAFDAWKKGKNPSDYQLYFNDWWQRDVESMVFRDRNHPSIIMWSTGNEIPDRAKPEGVATSKMLREHMHQLDSTRPVTNGVNGAETKDKDPFFATLDVPGYNYAWKEYEVDHQQHPQRVIYASESFPLESFDYWMAVLDHPYVVGDFVWTAFDYLGEASLGWMAYPQTQNFYPWNLAYCGDIDICGWKRPQSYYRDVLWKPAQLSLFVQSPQPSFAHNPNKAENTKWNWHDVLADWNWNGQEGKPFEVEVYSSCDVVELFLNGQSLGKKPTNRSTRFMATWSVPYAAGALKAAGFVGKKKVVEKELITAQVPAVIKLTSDKVEIKGNGQDLCYITVELMDEKGVRNPKAENLVQFEINGPGTIVGVGNGNPVSVESFQQPQRKAWQGRCMVVVKSEKNAGKITLKAKAAGMTEAQINVAVQ</sequence>
<dbReference type="Pfam" id="PF02837">
    <property type="entry name" value="Glyco_hydro_2_N"/>
    <property type="match status" value="1"/>
</dbReference>
<keyword evidence="10" id="KW-1185">Reference proteome</keyword>
<dbReference type="InterPro" id="IPR006102">
    <property type="entry name" value="Ig-like_GH2"/>
</dbReference>
<dbReference type="Pfam" id="PF00703">
    <property type="entry name" value="Glyco_hydro_2"/>
    <property type="match status" value="1"/>
</dbReference>
<dbReference type="GO" id="GO:0005975">
    <property type="term" value="P:carbohydrate metabolic process"/>
    <property type="evidence" value="ECO:0007669"/>
    <property type="project" value="InterPro"/>
</dbReference>
<reference evidence="9" key="1">
    <citation type="submission" date="2022-09" db="EMBL/GenBank/DDBJ databases">
        <authorList>
            <person name="Yuan C."/>
            <person name="Ke Z."/>
        </authorList>
    </citation>
    <scope>NUCLEOTIDE SEQUENCE</scope>
    <source>
        <strain evidence="9">LB-8</strain>
    </source>
</reference>
<comment type="similarity">
    <text evidence="1">Belongs to the glycosyl hydrolase 2 family.</text>
</comment>
<evidence type="ECO:0000259" key="6">
    <source>
        <dbReference type="Pfam" id="PF02837"/>
    </source>
</evidence>
<feature type="domain" description="Glycoside hydrolase family 2" evidence="8">
    <location>
        <begin position="690"/>
        <end position="791"/>
    </location>
</feature>
<dbReference type="PANTHER" id="PTHR42732:SF1">
    <property type="entry name" value="BETA-MANNOSIDASE"/>
    <property type="match status" value="1"/>
</dbReference>
<feature type="domain" description="Glycoside hydrolase family 2 catalytic" evidence="5">
    <location>
        <begin position="306"/>
        <end position="459"/>
    </location>
</feature>
<dbReference type="InterPro" id="IPR017853">
    <property type="entry name" value="GH"/>
</dbReference>
<dbReference type="RefSeq" id="WP_279299363.1">
    <property type="nucleotide sequence ID" value="NZ_JAOTIF010000025.1"/>
</dbReference>
<dbReference type="InterPro" id="IPR013783">
    <property type="entry name" value="Ig-like_fold"/>
</dbReference>
<evidence type="ECO:0000313" key="10">
    <source>
        <dbReference type="Proteomes" id="UP001155483"/>
    </source>
</evidence>
<dbReference type="PROSITE" id="PS00608">
    <property type="entry name" value="GLYCOSYL_HYDROL_F2_2"/>
    <property type="match status" value="1"/>
</dbReference>
<dbReference type="Proteomes" id="UP001155483">
    <property type="component" value="Unassembled WGS sequence"/>
</dbReference>
<dbReference type="EMBL" id="JAOTIF010000025">
    <property type="protein sequence ID" value="MCU7551926.1"/>
    <property type="molecule type" value="Genomic_DNA"/>
</dbReference>
<dbReference type="GO" id="GO:0004553">
    <property type="term" value="F:hydrolase activity, hydrolyzing O-glycosyl compounds"/>
    <property type="evidence" value="ECO:0007669"/>
    <property type="project" value="InterPro"/>
</dbReference>
<dbReference type="InterPro" id="IPR023232">
    <property type="entry name" value="Glyco_hydro_2_AS"/>
</dbReference>
<name>A0A9X2XZS2_9BACT</name>
<dbReference type="Gene3D" id="2.60.40.10">
    <property type="entry name" value="Immunoglobulins"/>
    <property type="match status" value="3"/>
</dbReference>
<evidence type="ECO:0000256" key="2">
    <source>
        <dbReference type="ARBA" id="ARBA00022801"/>
    </source>
</evidence>
<dbReference type="InterPro" id="IPR008979">
    <property type="entry name" value="Galactose-bd-like_sf"/>
</dbReference>
<gene>
    <name evidence="9" type="ORF">OCK74_22590</name>
</gene>
<dbReference type="InterPro" id="IPR006101">
    <property type="entry name" value="Glyco_hydro_2"/>
</dbReference>
<feature type="domain" description="Glycosyl hydrolases family 2 sugar binding" evidence="6">
    <location>
        <begin position="86"/>
        <end position="181"/>
    </location>
</feature>
<dbReference type="PRINTS" id="PR00132">
    <property type="entry name" value="GLHYDRLASE2"/>
</dbReference>
<dbReference type="InterPro" id="IPR032311">
    <property type="entry name" value="DUF4982"/>
</dbReference>
<evidence type="ECO:0000259" key="4">
    <source>
        <dbReference type="Pfam" id="PF00703"/>
    </source>
</evidence>
<dbReference type="AlphaFoldDB" id="A0A9X2XZS2"/>
<dbReference type="SUPFAM" id="SSF51445">
    <property type="entry name" value="(Trans)glycosidases"/>
    <property type="match status" value="1"/>
</dbReference>
<evidence type="ECO:0000259" key="8">
    <source>
        <dbReference type="Pfam" id="PF18565"/>
    </source>
</evidence>
<dbReference type="SUPFAM" id="SSF49303">
    <property type="entry name" value="beta-Galactosidase/glucuronidase domain"/>
    <property type="match status" value="1"/>
</dbReference>
<dbReference type="InterPro" id="IPR051913">
    <property type="entry name" value="GH2_Domain-Containing"/>
</dbReference>
<evidence type="ECO:0000256" key="1">
    <source>
        <dbReference type="ARBA" id="ARBA00007401"/>
    </source>
</evidence>
<dbReference type="Pfam" id="PF18565">
    <property type="entry name" value="Glyco_hydro2_C5"/>
    <property type="match status" value="1"/>
</dbReference>
<dbReference type="Gene3D" id="2.60.120.260">
    <property type="entry name" value="Galactose-binding domain-like"/>
    <property type="match status" value="1"/>
</dbReference>
<protein>
    <submittedName>
        <fullName evidence="9">DUF4982 domain-containing protein</fullName>
    </submittedName>
</protein>
<evidence type="ECO:0000259" key="7">
    <source>
        <dbReference type="Pfam" id="PF16355"/>
    </source>
</evidence>
<comment type="caution">
    <text evidence="9">The sequence shown here is derived from an EMBL/GenBank/DDBJ whole genome shotgun (WGS) entry which is preliminary data.</text>
</comment>
<reference evidence="9" key="2">
    <citation type="submission" date="2023-04" db="EMBL/GenBank/DDBJ databases">
        <title>Paracnuella aquatica gen. nov., sp. nov., a member of the family Chitinophagaceae isolated from a hot spring.</title>
        <authorList>
            <person name="Wang C."/>
        </authorList>
    </citation>
    <scope>NUCLEOTIDE SEQUENCE</scope>
    <source>
        <strain evidence="9">LB-8</strain>
    </source>
</reference>
<evidence type="ECO:0000313" key="9">
    <source>
        <dbReference type="EMBL" id="MCU7551926.1"/>
    </source>
</evidence>
<dbReference type="Pfam" id="PF16355">
    <property type="entry name" value="DUF4982"/>
    <property type="match status" value="1"/>
</dbReference>
<accession>A0A9X2XZS2</accession>
<feature type="domain" description="Glycoside hydrolase family 2 immunoglobulin-like beta-sandwich" evidence="4">
    <location>
        <begin position="194"/>
        <end position="296"/>
    </location>
</feature>
<dbReference type="InterPro" id="IPR006103">
    <property type="entry name" value="Glyco_hydro_2_cat"/>
</dbReference>
<dbReference type="InterPro" id="IPR006104">
    <property type="entry name" value="Glyco_hydro_2_N"/>
</dbReference>
<feature type="domain" description="DUF4982" evidence="7">
    <location>
        <begin position="618"/>
        <end position="676"/>
    </location>
</feature>
<keyword evidence="3" id="KW-0326">Glycosidase</keyword>
<dbReference type="Pfam" id="PF02836">
    <property type="entry name" value="Glyco_hydro_2_C"/>
    <property type="match status" value="1"/>
</dbReference>
<evidence type="ECO:0000259" key="5">
    <source>
        <dbReference type="Pfam" id="PF02836"/>
    </source>
</evidence>
<evidence type="ECO:0000256" key="3">
    <source>
        <dbReference type="ARBA" id="ARBA00023295"/>
    </source>
</evidence>